<gene>
    <name evidence="1" type="ORF">OCBIM_22000782mg</name>
</gene>
<accession>A0A0L8I100</accession>
<organism evidence="1">
    <name type="scientific">Octopus bimaculoides</name>
    <name type="common">California two-spotted octopus</name>
    <dbReference type="NCBI Taxonomy" id="37653"/>
    <lineage>
        <taxon>Eukaryota</taxon>
        <taxon>Metazoa</taxon>
        <taxon>Spiralia</taxon>
        <taxon>Lophotrochozoa</taxon>
        <taxon>Mollusca</taxon>
        <taxon>Cephalopoda</taxon>
        <taxon>Coleoidea</taxon>
        <taxon>Octopodiformes</taxon>
        <taxon>Octopoda</taxon>
        <taxon>Incirrata</taxon>
        <taxon>Octopodidae</taxon>
        <taxon>Octopus</taxon>
    </lineage>
</organism>
<protein>
    <submittedName>
        <fullName evidence="1">Uncharacterized protein</fullName>
    </submittedName>
</protein>
<evidence type="ECO:0000313" key="1">
    <source>
        <dbReference type="EMBL" id="KOF94715.1"/>
    </source>
</evidence>
<dbReference type="AlphaFoldDB" id="A0A0L8I100"/>
<sequence>MRHSELYFLNYHISVTHFTDPTKPTKYFRPNLKCIPQDDLPDYFVLCLYCFTQE</sequence>
<name>A0A0L8I100_OCTBM</name>
<dbReference type="EMBL" id="KQ416881">
    <property type="protein sequence ID" value="KOF94715.1"/>
    <property type="molecule type" value="Genomic_DNA"/>
</dbReference>
<reference evidence="1" key="1">
    <citation type="submission" date="2015-07" db="EMBL/GenBank/DDBJ databases">
        <title>MeaNS - Measles Nucleotide Surveillance Program.</title>
        <authorList>
            <person name="Tran T."/>
            <person name="Druce J."/>
        </authorList>
    </citation>
    <scope>NUCLEOTIDE SEQUENCE</scope>
    <source>
        <strain evidence="1">UCB-OBI-ISO-001</strain>
        <tissue evidence="1">Gonad</tissue>
    </source>
</reference>
<proteinExistence type="predicted"/>